<dbReference type="PANTHER" id="PTHR11527">
    <property type="entry name" value="HEAT-SHOCK PROTEIN 20 FAMILY MEMBER"/>
    <property type="match status" value="1"/>
</dbReference>
<sequence>MVEKSQTSGAWPSLYEPLRHLGQRVADWLSPASDASADDAAYRITMELPGVSDEDIDISVHDGVVTIKGEKTHAREEKGDTWFFSERQYGAFSRTFRLPADADGDKIAADLKDGVLTLSVPKRTASGGAARKIAINRG</sequence>
<gene>
    <name evidence="4" type="ORF">SAMN05443432_103296</name>
</gene>
<dbReference type="Proteomes" id="UP000322545">
    <property type="component" value="Unassembled WGS sequence"/>
</dbReference>
<evidence type="ECO:0000313" key="5">
    <source>
        <dbReference type="Proteomes" id="UP000322545"/>
    </source>
</evidence>
<name>A0A1M7EC40_9RHOB</name>
<keyword evidence="5" id="KW-1185">Reference proteome</keyword>
<evidence type="ECO:0000313" key="4">
    <source>
        <dbReference type="EMBL" id="SHL89313.1"/>
    </source>
</evidence>
<evidence type="ECO:0000256" key="1">
    <source>
        <dbReference type="PROSITE-ProRule" id="PRU00285"/>
    </source>
</evidence>
<dbReference type="InterPro" id="IPR008978">
    <property type="entry name" value="HSP20-like_chaperone"/>
</dbReference>
<dbReference type="PROSITE" id="PS01031">
    <property type="entry name" value="SHSP"/>
    <property type="match status" value="1"/>
</dbReference>
<comment type="similarity">
    <text evidence="1 2">Belongs to the small heat shock protein (HSP20) family.</text>
</comment>
<feature type="domain" description="SHSP" evidence="3">
    <location>
        <begin position="23"/>
        <end position="138"/>
    </location>
</feature>
<dbReference type="Gene3D" id="2.60.40.790">
    <property type="match status" value="1"/>
</dbReference>
<dbReference type="AlphaFoldDB" id="A0A1M7EC40"/>
<dbReference type="RefSeq" id="WP_149779078.1">
    <property type="nucleotide sequence ID" value="NZ_FRCB01000003.1"/>
</dbReference>
<dbReference type="CDD" id="cd06464">
    <property type="entry name" value="ACD_sHsps-like"/>
    <property type="match status" value="1"/>
</dbReference>
<protein>
    <submittedName>
        <fullName evidence="4">HSP20 family protein</fullName>
    </submittedName>
</protein>
<accession>A0A1M7EC40</accession>
<evidence type="ECO:0000259" key="3">
    <source>
        <dbReference type="PROSITE" id="PS01031"/>
    </source>
</evidence>
<proteinExistence type="inferred from homology"/>
<evidence type="ECO:0000256" key="2">
    <source>
        <dbReference type="RuleBase" id="RU003616"/>
    </source>
</evidence>
<organism evidence="4 5">
    <name type="scientific">Roseovarius litoreus</name>
    <dbReference type="NCBI Taxonomy" id="1155722"/>
    <lineage>
        <taxon>Bacteria</taxon>
        <taxon>Pseudomonadati</taxon>
        <taxon>Pseudomonadota</taxon>
        <taxon>Alphaproteobacteria</taxon>
        <taxon>Rhodobacterales</taxon>
        <taxon>Roseobacteraceae</taxon>
        <taxon>Roseovarius</taxon>
    </lineage>
</organism>
<reference evidence="4 5" key="1">
    <citation type="submission" date="2016-11" db="EMBL/GenBank/DDBJ databases">
        <authorList>
            <person name="Varghese N."/>
            <person name="Submissions S."/>
        </authorList>
    </citation>
    <scope>NUCLEOTIDE SEQUENCE [LARGE SCALE GENOMIC DNA]</scope>
    <source>
        <strain evidence="4 5">DSM 28249</strain>
    </source>
</reference>
<dbReference type="InterPro" id="IPR031107">
    <property type="entry name" value="Small_HSP"/>
</dbReference>
<dbReference type="InterPro" id="IPR002068">
    <property type="entry name" value="A-crystallin/Hsp20_dom"/>
</dbReference>
<dbReference type="Pfam" id="PF00011">
    <property type="entry name" value="HSP20"/>
    <property type="match status" value="1"/>
</dbReference>
<dbReference type="EMBL" id="FRCB01000003">
    <property type="protein sequence ID" value="SHL89313.1"/>
    <property type="molecule type" value="Genomic_DNA"/>
</dbReference>
<dbReference type="SUPFAM" id="SSF49764">
    <property type="entry name" value="HSP20-like chaperones"/>
    <property type="match status" value="1"/>
</dbReference>